<dbReference type="InterPro" id="IPR006043">
    <property type="entry name" value="NCS2"/>
</dbReference>
<feature type="transmembrane region" description="Helical" evidence="7">
    <location>
        <begin position="59"/>
        <end position="75"/>
    </location>
</feature>
<feature type="transmembrane region" description="Helical" evidence="7">
    <location>
        <begin position="428"/>
        <end position="446"/>
    </location>
</feature>
<dbReference type="PROSITE" id="PS01116">
    <property type="entry name" value="XANTH_URACIL_PERMASE"/>
    <property type="match status" value="1"/>
</dbReference>
<comment type="subcellular location">
    <subcellularLocation>
        <location evidence="1">Membrane</location>
        <topology evidence="1">Multi-pass membrane protein</topology>
    </subcellularLocation>
</comment>
<feature type="transmembrane region" description="Helical" evidence="7">
    <location>
        <begin position="260"/>
        <end position="282"/>
    </location>
</feature>
<dbReference type="PANTHER" id="PTHR42810">
    <property type="entry name" value="PURINE PERMEASE C1399.01C-RELATED"/>
    <property type="match status" value="1"/>
</dbReference>
<organism evidence="8 9">
    <name type="scientific">Variovorax soli</name>
    <dbReference type="NCBI Taxonomy" id="376815"/>
    <lineage>
        <taxon>Bacteria</taxon>
        <taxon>Pseudomonadati</taxon>
        <taxon>Pseudomonadota</taxon>
        <taxon>Betaproteobacteria</taxon>
        <taxon>Burkholderiales</taxon>
        <taxon>Comamonadaceae</taxon>
        <taxon>Variovorax</taxon>
    </lineage>
</organism>
<protein>
    <submittedName>
        <fullName evidence="8">Uracil-xanthine permease</fullName>
    </submittedName>
</protein>
<feature type="transmembrane region" description="Helical" evidence="7">
    <location>
        <begin position="108"/>
        <end position="131"/>
    </location>
</feature>
<dbReference type="Proteomes" id="UP001184230">
    <property type="component" value="Unassembled WGS sequence"/>
</dbReference>
<evidence type="ECO:0000256" key="5">
    <source>
        <dbReference type="ARBA" id="ARBA00022989"/>
    </source>
</evidence>
<keyword evidence="5 7" id="KW-1133">Transmembrane helix</keyword>
<dbReference type="EMBL" id="JAVDRF010000001">
    <property type="protein sequence ID" value="MDR6534500.1"/>
    <property type="molecule type" value="Genomic_DNA"/>
</dbReference>
<reference evidence="8 9" key="1">
    <citation type="submission" date="2023-07" db="EMBL/GenBank/DDBJ databases">
        <title>Sorghum-associated microbial communities from plants grown in Nebraska, USA.</title>
        <authorList>
            <person name="Schachtman D."/>
        </authorList>
    </citation>
    <scope>NUCLEOTIDE SEQUENCE [LARGE SCALE GENOMIC DNA]</scope>
    <source>
        <strain evidence="8 9">DS1781</strain>
    </source>
</reference>
<name>A0ABU1N7T4_9BURK</name>
<keyword evidence="6 7" id="KW-0472">Membrane</keyword>
<evidence type="ECO:0000313" key="8">
    <source>
        <dbReference type="EMBL" id="MDR6534500.1"/>
    </source>
</evidence>
<dbReference type="InterPro" id="IPR006042">
    <property type="entry name" value="Xan_ur_permease"/>
</dbReference>
<evidence type="ECO:0000256" key="7">
    <source>
        <dbReference type="SAM" id="Phobius"/>
    </source>
</evidence>
<dbReference type="Pfam" id="PF00860">
    <property type="entry name" value="Xan_ur_permease"/>
    <property type="match status" value="2"/>
</dbReference>
<comment type="similarity">
    <text evidence="2">Belongs to the nucleobase:cation symporter-2 (NCS2) (TC 2.A.40) family.</text>
</comment>
<evidence type="ECO:0000256" key="1">
    <source>
        <dbReference type="ARBA" id="ARBA00004141"/>
    </source>
</evidence>
<evidence type="ECO:0000256" key="3">
    <source>
        <dbReference type="ARBA" id="ARBA00022448"/>
    </source>
</evidence>
<accession>A0ABU1N7T4</accession>
<comment type="caution">
    <text evidence="8">The sequence shown here is derived from an EMBL/GenBank/DDBJ whole genome shotgun (WGS) entry which is preliminary data.</text>
</comment>
<sequence length="452" mass="46821">MSDSFFPRWREVAAGHAAVVAPDERLPWPQTAAMGVQHVIAMFGATVLAPILMGFNPNIAILMSGIGTLIFFVVTGGRVPSYLGSSFAFIGVVIAATGYAGQGPNANLGVALGGIIACGAVYVLIGVLVAVTNERHHKSAPIRGVEVEEIEQDVAVHWIERLMPPVVTGAVVAVIGLNLASVPIKNMAPTGFDTWMQALTFLCVGLIAVYTRGMVQRLLILMGLIAASLIYAVLANGLGLGKPIDLAPLAAAAWFGLPKFAAPVFEANAMLLIAPVAVILVAENLGHIKAVSAMTGRDLNPYLGRAFIGDGIATMVSGACGGTGVTTYAENIGVMAATKIYSTAIFVVAALIALLLGFSPKFGALIQAIPLPVMGGVSIVVFGLIAVAGAKIWVDNRVDFSQNRNLIVAAITLILGTGDFTLKFGQFALGGIGTATFGAILLYALLNRSRTA</sequence>
<feature type="transmembrane region" description="Helical" evidence="7">
    <location>
        <begin position="218"/>
        <end position="240"/>
    </location>
</feature>
<proteinExistence type="inferred from homology"/>
<dbReference type="RefSeq" id="WP_309897895.1">
    <property type="nucleotide sequence ID" value="NZ_JAVDRF010000001.1"/>
</dbReference>
<keyword evidence="9" id="KW-1185">Reference proteome</keyword>
<feature type="transmembrane region" description="Helical" evidence="7">
    <location>
        <begin position="162"/>
        <end position="182"/>
    </location>
</feature>
<evidence type="ECO:0000313" key="9">
    <source>
        <dbReference type="Proteomes" id="UP001184230"/>
    </source>
</evidence>
<gene>
    <name evidence="8" type="ORF">J2739_000260</name>
</gene>
<keyword evidence="3" id="KW-0813">Transport</keyword>
<evidence type="ECO:0000256" key="4">
    <source>
        <dbReference type="ARBA" id="ARBA00022692"/>
    </source>
</evidence>
<feature type="transmembrane region" description="Helical" evidence="7">
    <location>
        <begin position="371"/>
        <end position="394"/>
    </location>
</feature>
<feature type="transmembrane region" description="Helical" evidence="7">
    <location>
        <begin position="340"/>
        <end position="359"/>
    </location>
</feature>
<evidence type="ECO:0000256" key="2">
    <source>
        <dbReference type="ARBA" id="ARBA00008821"/>
    </source>
</evidence>
<evidence type="ECO:0000256" key="6">
    <source>
        <dbReference type="ARBA" id="ARBA00023136"/>
    </source>
</evidence>
<dbReference type="PANTHER" id="PTHR42810:SF2">
    <property type="entry name" value="PURINE PERMEASE C1399.01C-RELATED"/>
    <property type="match status" value="1"/>
</dbReference>
<keyword evidence="4 7" id="KW-0812">Transmembrane</keyword>
<feature type="transmembrane region" description="Helical" evidence="7">
    <location>
        <begin position="82"/>
        <end position="102"/>
    </location>
</feature>
<feature type="transmembrane region" description="Helical" evidence="7">
    <location>
        <begin position="194"/>
        <end position="211"/>
    </location>
</feature>